<dbReference type="SMART" id="SM00347">
    <property type="entry name" value="HTH_MARR"/>
    <property type="match status" value="1"/>
</dbReference>
<dbReference type="InterPro" id="IPR039422">
    <property type="entry name" value="MarR/SlyA-like"/>
</dbReference>
<reference evidence="2 3" key="1">
    <citation type="submission" date="2014-03" db="EMBL/GenBank/DDBJ databases">
        <title>Genome sequence of Bordetella holmseii.</title>
        <authorList>
            <person name="Harvill E."/>
            <person name="Goodfield L.L."/>
            <person name="Ivanov Y."/>
            <person name="Meyer J.A."/>
            <person name="Newth C."/>
            <person name="Cassiday P."/>
            <person name="Tondella M.L."/>
            <person name="Liao P."/>
            <person name="Zimmerman J."/>
            <person name="Meert K."/>
            <person name="Wessel D."/>
            <person name="Berger J."/>
            <person name="Dean J.M."/>
            <person name="Holubkov R."/>
            <person name="Burr J."/>
            <person name="Liu T."/>
            <person name="Brinkac L.M."/>
            <person name="Sanka R."/>
            <person name="Kim M."/>
            <person name="Losada L."/>
        </authorList>
    </citation>
    <scope>NUCLEOTIDE SEQUENCE [LARGE SCALE GENOMIC DNA]</scope>
    <source>
        <strain evidence="2 3">CDC-H585-BH</strain>
    </source>
</reference>
<dbReference type="PATRIC" id="fig|1331206.3.peg.3488"/>
<feature type="domain" description="HTH marR-type" evidence="1">
    <location>
        <begin position="32"/>
        <end position="165"/>
    </location>
</feature>
<dbReference type="RefSeq" id="WP_005016130.1">
    <property type="nucleotide sequence ID" value="NZ_JFZZ01000143.1"/>
</dbReference>
<evidence type="ECO:0000313" key="3">
    <source>
        <dbReference type="Proteomes" id="UP000026682"/>
    </source>
</evidence>
<name>A0A158M117_9BORD</name>
<dbReference type="GO" id="GO:0003677">
    <property type="term" value="F:DNA binding"/>
    <property type="evidence" value="ECO:0007669"/>
    <property type="project" value="UniProtKB-KW"/>
</dbReference>
<organism evidence="2 3">
    <name type="scientific">Bordetella holmesii CDC-H585-BH</name>
    <dbReference type="NCBI Taxonomy" id="1331206"/>
    <lineage>
        <taxon>Bacteria</taxon>
        <taxon>Pseudomonadati</taxon>
        <taxon>Pseudomonadota</taxon>
        <taxon>Betaproteobacteria</taxon>
        <taxon>Burkholderiales</taxon>
        <taxon>Alcaligenaceae</taxon>
        <taxon>Bordetella</taxon>
    </lineage>
</organism>
<dbReference type="AlphaFoldDB" id="A0A158M117"/>
<dbReference type="InterPro" id="IPR000835">
    <property type="entry name" value="HTH_MarR-typ"/>
</dbReference>
<evidence type="ECO:0000259" key="1">
    <source>
        <dbReference type="PROSITE" id="PS50995"/>
    </source>
</evidence>
<dbReference type="Pfam" id="PF01047">
    <property type="entry name" value="MarR"/>
    <property type="match status" value="1"/>
</dbReference>
<dbReference type="PANTHER" id="PTHR33164">
    <property type="entry name" value="TRANSCRIPTIONAL REGULATOR, MARR FAMILY"/>
    <property type="match status" value="1"/>
</dbReference>
<protein>
    <submittedName>
        <fullName evidence="2">Winged helix-turn-helix DNA-binding protein</fullName>
    </submittedName>
</protein>
<proteinExistence type="predicted"/>
<comment type="caution">
    <text evidence="2">The sequence shown here is derived from an EMBL/GenBank/DDBJ whole genome shotgun (WGS) entry which is preliminary data.</text>
</comment>
<dbReference type="STRING" id="35814.BBB42_15520"/>
<dbReference type="PANTHER" id="PTHR33164:SF106">
    <property type="entry name" value="TRANSCRIPTIONAL REGULATORY PROTEIN"/>
    <property type="match status" value="1"/>
</dbReference>
<dbReference type="GeneID" id="93118762"/>
<keyword evidence="2" id="KW-0238">DNA-binding</keyword>
<evidence type="ECO:0000313" key="2">
    <source>
        <dbReference type="EMBL" id="KAK86982.1"/>
    </source>
</evidence>
<dbReference type="PROSITE" id="PS50995">
    <property type="entry name" value="HTH_MARR_2"/>
    <property type="match status" value="1"/>
</dbReference>
<accession>A0A158M117</accession>
<dbReference type="SUPFAM" id="SSF46785">
    <property type="entry name" value="Winged helix' DNA-binding domain"/>
    <property type="match status" value="1"/>
</dbReference>
<dbReference type="InterPro" id="IPR036388">
    <property type="entry name" value="WH-like_DNA-bd_sf"/>
</dbReference>
<dbReference type="EMBL" id="JFZZ01000143">
    <property type="protein sequence ID" value="KAK86982.1"/>
    <property type="molecule type" value="Genomic_DNA"/>
</dbReference>
<dbReference type="GO" id="GO:0006950">
    <property type="term" value="P:response to stress"/>
    <property type="evidence" value="ECO:0007669"/>
    <property type="project" value="TreeGrafter"/>
</dbReference>
<dbReference type="GO" id="GO:0003700">
    <property type="term" value="F:DNA-binding transcription factor activity"/>
    <property type="evidence" value="ECO:0007669"/>
    <property type="project" value="InterPro"/>
</dbReference>
<dbReference type="Proteomes" id="UP000026682">
    <property type="component" value="Unassembled WGS sequence"/>
</dbReference>
<dbReference type="Gene3D" id="1.10.10.10">
    <property type="entry name" value="Winged helix-like DNA-binding domain superfamily/Winged helix DNA-binding domain"/>
    <property type="match status" value="1"/>
</dbReference>
<gene>
    <name evidence="2" type="ORF">L497_2513</name>
</gene>
<sequence length="186" mass="20715">MFEADRIVTEERHREVDLSKFGEPPAAQTGAAADIAAILSQQLAVYATANQAAVAEKLGLSVTEIKALELVQELESLPTGQLGQLLGISWGGATALINRLEAAGFVQRGRHPLDRRIIVIHPVAERCKELVQARQAVLEEVHFLSRQFDPQQMRAVQAFLLQYVRSLRHDTQVWLQTRTGRDLMEV</sequence>
<dbReference type="InterPro" id="IPR036390">
    <property type="entry name" value="WH_DNA-bd_sf"/>
</dbReference>